<dbReference type="Proteomes" id="UP000292702">
    <property type="component" value="Unassembled WGS sequence"/>
</dbReference>
<sequence length="346" mass="38695">MENRVPASVSISGFQNLRTETYLDVASAALLVYDFILTFPAEVTLIWPSQWNLVRILFFLTRYLAFVDMSLVLFYQTKTNVTVETCKRTYFPAGWLIVIGISIAEIILVVRTWAIWGRSKRIGIALGVVSVVALTPVLVIEHLFLNSLTFAPYPNPATPGCLLTGGSSVIAISFVIVIMFETFVLILTLVKGVQHYRIAGNRGFVSVLYRDGILFYIYLLRGWSRSSILLLASEATAVVSLINLIVIVTAPRELADILAIFQRVLHSCLSTRVLLNLREARARETHLPSLNSTPLQHLSFEPTQNSADVAIEVQRRWDGVVLDISQTMLRGGESREDVLHIRHPNV</sequence>
<dbReference type="Pfam" id="PF20151">
    <property type="entry name" value="DUF6533"/>
    <property type="match status" value="1"/>
</dbReference>
<gene>
    <name evidence="3" type="ORF">EIP91_004301</name>
</gene>
<feature type="transmembrane region" description="Helical" evidence="1">
    <location>
        <begin position="25"/>
        <end position="47"/>
    </location>
</feature>
<dbReference type="EMBL" id="RWJN01000246">
    <property type="protein sequence ID" value="TCD64262.1"/>
    <property type="molecule type" value="Genomic_DNA"/>
</dbReference>
<evidence type="ECO:0000259" key="2">
    <source>
        <dbReference type="Pfam" id="PF20151"/>
    </source>
</evidence>
<dbReference type="InterPro" id="IPR045340">
    <property type="entry name" value="DUF6533"/>
</dbReference>
<name>A0A4R0R9Z7_9APHY</name>
<organism evidence="3 4">
    <name type="scientific">Steccherinum ochraceum</name>
    <dbReference type="NCBI Taxonomy" id="92696"/>
    <lineage>
        <taxon>Eukaryota</taxon>
        <taxon>Fungi</taxon>
        <taxon>Dikarya</taxon>
        <taxon>Basidiomycota</taxon>
        <taxon>Agaricomycotina</taxon>
        <taxon>Agaricomycetes</taxon>
        <taxon>Polyporales</taxon>
        <taxon>Steccherinaceae</taxon>
        <taxon>Steccherinum</taxon>
    </lineage>
</organism>
<evidence type="ECO:0000313" key="4">
    <source>
        <dbReference type="Proteomes" id="UP000292702"/>
    </source>
</evidence>
<feature type="transmembrane region" description="Helical" evidence="1">
    <location>
        <begin position="89"/>
        <end position="110"/>
    </location>
</feature>
<dbReference type="OrthoDB" id="3350812at2759"/>
<dbReference type="AlphaFoldDB" id="A0A4R0R9Z7"/>
<feature type="transmembrane region" description="Helical" evidence="1">
    <location>
        <begin position="165"/>
        <end position="190"/>
    </location>
</feature>
<proteinExistence type="predicted"/>
<evidence type="ECO:0000313" key="3">
    <source>
        <dbReference type="EMBL" id="TCD64262.1"/>
    </source>
</evidence>
<keyword evidence="1" id="KW-1133">Transmembrane helix</keyword>
<keyword evidence="1" id="KW-0472">Membrane</keyword>
<feature type="domain" description="DUF6533" evidence="2">
    <location>
        <begin position="22"/>
        <end position="67"/>
    </location>
</feature>
<protein>
    <recommendedName>
        <fullName evidence="2">DUF6533 domain-containing protein</fullName>
    </recommendedName>
</protein>
<feature type="transmembrane region" description="Helical" evidence="1">
    <location>
        <begin position="59"/>
        <end position="77"/>
    </location>
</feature>
<reference evidence="3 4" key="1">
    <citation type="submission" date="2018-11" db="EMBL/GenBank/DDBJ databases">
        <title>Genome assembly of Steccherinum ochraceum LE-BIN_3174, the white-rot fungus of the Steccherinaceae family (The Residual Polyporoid clade, Polyporales, Basidiomycota).</title>
        <authorList>
            <person name="Fedorova T.V."/>
            <person name="Glazunova O.A."/>
            <person name="Landesman E.O."/>
            <person name="Moiseenko K.V."/>
            <person name="Psurtseva N.V."/>
            <person name="Savinova O.S."/>
            <person name="Shakhova N.V."/>
            <person name="Tyazhelova T.V."/>
            <person name="Vasina D.V."/>
        </authorList>
    </citation>
    <scope>NUCLEOTIDE SEQUENCE [LARGE SCALE GENOMIC DNA]</scope>
    <source>
        <strain evidence="3 4">LE-BIN_3174</strain>
    </source>
</reference>
<comment type="caution">
    <text evidence="3">The sequence shown here is derived from an EMBL/GenBank/DDBJ whole genome shotgun (WGS) entry which is preliminary data.</text>
</comment>
<feature type="transmembrane region" description="Helical" evidence="1">
    <location>
        <begin position="122"/>
        <end position="145"/>
    </location>
</feature>
<feature type="transmembrane region" description="Helical" evidence="1">
    <location>
        <begin position="226"/>
        <end position="248"/>
    </location>
</feature>
<evidence type="ECO:0000256" key="1">
    <source>
        <dbReference type="SAM" id="Phobius"/>
    </source>
</evidence>
<keyword evidence="4" id="KW-1185">Reference proteome</keyword>
<accession>A0A4R0R9Z7</accession>
<keyword evidence="1" id="KW-0812">Transmembrane</keyword>